<evidence type="ECO:0000256" key="2">
    <source>
        <dbReference type="SAM" id="SignalP"/>
    </source>
</evidence>
<dbReference type="Proteomes" id="UP000235826">
    <property type="component" value="Chromosome"/>
</dbReference>
<dbReference type="InterPro" id="IPR036278">
    <property type="entry name" value="Sialidase_sf"/>
</dbReference>
<evidence type="ECO:0008006" key="5">
    <source>
        <dbReference type="Google" id="ProtNLM"/>
    </source>
</evidence>
<dbReference type="PANTHER" id="PTHR33886:SF8">
    <property type="entry name" value="UNSATURATED RHAMNOGALACTURONAN HYDROLASE (EUROFUNG)"/>
    <property type="match status" value="1"/>
</dbReference>
<feature type="signal peptide" evidence="2">
    <location>
        <begin position="1"/>
        <end position="36"/>
    </location>
</feature>
<dbReference type="Gene3D" id="2.120.10.10">
    <property type="match status" value="1"/>
</dbReference>
<dbReference type="Gene3D" id="1.50.10.10">
    <property type="match status" value="1"/>
</dbReference>
<dbReference type="InterPro" id="IPR008928">
    <property type="entry name" value="6-hairpin_glycosidase_sf"/>
</dbReference>
<evidence type="ECO:0000313" key="4">
    <source>
        <dbReference type="Proteomes" id="UP000235826"/>
    </source>
</evidence>
<dbReference type="GO" id="GO:0005975">
    <property type="term" value="P:carbohydrate metabolic process"/>
    <property type="evidence" value="ECO:0007669"/>
    <property type="project" value="InterPro"/>
</dbReference>
<evidence type="ECO:0000256" key="1">
    <source>
        <dbReference type="ARBA" id="ARBA00022801"/>
    </source>
</evidence>
<dbReference type="AlphaFoldDB" id="A0A2K9PNP9"/>
<dbReference type="KEGG" id="fek:C1H87_08265"/>
<dbReference type="InterPro" id="IPR010905">
    <property type="entry name" value="Glyco_hydro_88"/>
</dbReference>
<dbReference type="Pfam" id="PF15892">
    <property type="entry name" value="BNR_4"/>
    <property type="match status" value="1"/>
</dbReference>
<sequence>MNINRILIKPTNNYSCKMKKSIGVLVLFVSMLTLNAQQNLVKTKVNRTIGNHSESYKSFTFNGSWCWYTDPRAVYFEGKYKRTYSGWIDNYGNITIGFYDHDTKEIATHIVEENLEVDDHDHPSLLFDEAGRLLVFFNRHGYGEDTIAPPGFLIRAENPEDILQWKKVQELYLNDEKLKPSRNASFSQDYSHPIKLKAEQGRLYLFWRGIDGKPTYSISNDNGETWSKGKFVYMPDPIYAFRRPYTKVYSNGESKIHFTFTDGHPDKEKNNNIYYTYYENGAFYKANGQKIKNIEDLPLKTKELDIVYDAKKSGAKAWNWDIAEDEKGNPVIAYAKFPTDTTHYYCYAKWSGKDWINKTLVHAGSWFPKTQEGRKEWAPHYSGGMNIDHENTNEIYLSVKRNAVFEIEKWTTKNNGNSWKVEPITKGSEKDNIRPFAVRGAKKGNPLQVLWMQNTKYIVYSHAAWTNTTWDERFHSSIKIGVQSPEITNPLEPKQIIDVMRQTADWQFANPFDLKQVIDWHWGTYYVGVEALYELTKEDRYKQEMINVGEHANYSIGGEIFHADKATVMSNWAWLYEEDKDPKMIEHSKWVMDAHIGLRTARKADVRFAGNPYFTEWWTWCDALFVAPPAFAKMWDVTGEKKYLDYMDRMFWISKDYLYSKEDSLMFRDDRYFKKRSENGKKIFWGRGNGWVIAAVTRILDLLPQDYPSRPKYIEMYNEMTAKLLELQNKEDGMWRASLLDPEFFDVGETSGSAFYIYAMAWGLNNGILDMKHRPAVEKGWIALCDKVNKNGRLGSVQYDGVDPYKFKEDDWQVYGTGAFLMAGKEIYQLMGGSK</sequence>
<dbReference type="SUPFAM" id="SSF48208">
    <property type="entry name" value="Six-hairpin glycosidases"/>
    <property type="match status" value="1"/>
</dbReference>
<keyword evidence="4" id="KW-1185">Reference proteome</keyword>
<evidence type="ECO:0000313" key="3">
    <source>
        <dbReference type="EMBL" id="AUP78700.1"/>
    </source>
</evidence>
<protein>
    <recommendedName>
        <fullName evidence="5">Glycoside hydrolase</fullName>
    </recommendedName>
</protein>
<dbReference type="SUPFAM" id="SSF50939">
    <property type="entry name" value="Sialidases"/>
    <property type="match status" value="1"/>
</dbReference>
<dbReference type="CDD" id="cd15482">
    <property type="entry name" value="Sialidase_non-viral"/>
    <property type="match status" value="1"/>
</dbReference>
<proteinExistence type="predicted"/>
<organism evidence="3 4">
    <name type="scientific">Flavivirga eckloniae</name>
    <dbReference type="NCBI Taxonomy" id="1803846"/>
    <lineage>
        <taxon>Bacteria</taxon>
        <taxon>Pseudomonadati</taxon>
        <taxon>Bacteroidota</taxon>
        <taxon>Flavobacteriia</taxon>
        <taxon>Flavobacteriales</taxon>
        <taxon>Flavobacteriaceae</taxon>
        <taxon>Flavivirga</taxon>
    </lineage>
</organism>
<dbReference type="InterPro" id="IPR012341">
    <property type="entry name" value="6hp_glycosidase-like_sf"/>
</dbReference>
<name>A0A2K9PNP9_9FLAO</name>
<dbReference type="InterPro" id="IPR052043">
    <property type="entry name" value="PolySaccharide_Degr_Enz"/>
</dbReference>
<dbReference type="EMBL" id="CP025791">
    <property type="protein sequence ID" value="AUP78700.1"/>
    <property type="molecule type" value="Genomic_DNA"/>
</dbReference>
<keyword evidence="1" id="KW-0378">Hydrolase</keyword>
<dbReference type="PANTHER" id="PTHR33886">
    <property type="entry name" value="UNSATURATED RHAMNOGALACTURONAN HYDROLASE (EUROFUNG)"/>
    <property type="match status" value="1"/>
</dbReference>
<accession>A0A2K9PNP9</accession>
<dbReference type="GO" id="GO:0016787">
    <property type="term" value="F:hydrolase activity"/>
    <property type="evidence" value="ECO:0007669"/>
    <property type="project" value="UniProtKB-KW"/>
</dbReference>
<dbReference type="Pfam" id="PF07470">
    <property type="entry name" value="Glyco_hydro_88"/>
    <property type="match status" value="1"/>
</dbReference>
<feature type="chain" id="PRO_5014888417" description="Glycoside hydrolase" evidence="2">
    <location>
        <begin position="37"/>
        <end position="835"/>
    </location>
</feature>
<keyword evidence="2" id="KW-0732">Signal</keyword>
<gene>
    <name evidence="3" type="ORF">C1H87_08265</name>
</gene>
<reference evidence="3 4" key="1">
    <citation type="submission" date="2018-01" db="EMBL/GenBank/DDBJ databases">
        <title>Complete genome sequence of Flavivirga eckloniae ECD14 isolated from seaweed Ecklonia cava.</title>
        <authorList>
            <person name="Lee J.H."/>
            <person name="Baik K.S."/>
            <person name="Seong C.N."/>
        </authorList>
    </citation>
    <scope>NUCLEOTIDE SEQUENCE [LARGE SCALE GENOMIC DNA]</scope>
    <source>
        <strain evidence="3 4">ECD14</strain>
    </source>
</reference>